<dbReference type="PANTHER" id="PTHR43280">
    <property type="entry name" value="ARAC-FAMILY TRANSCRIPTIONAL REGULATOR"/>
    <property type="match status" value="1"/>
</dbReference>
<keyword evidence="2" id="KW-0238">DNA-binding</keyword>
<dbReference type="AlphaFoldDB" id="A0AAX1N5W3"/>
<dbReference type="Proteomes" id="UP000678679">
    <property type="component" value="Chromosome 1"/>
</dbReference>
<dbReference type="InterPro" id="IPR018062">
    <property type="entry name" value="HTH_AraC-typ_CS"/>
</dbReference>
<dbReference type="EMBL" id="CP076132">
    <property type="protein sequence ID" value="QWG02676.1"/>
    <property type="molecule type" value="Genomic_DNA"/>
</dbReference>
<dbReference type="PANTHER" id="PTHR43280:SF2">
    <property type="entry name" value="HTH-TYPE TRANSCRIPTIONAL REGULATOR EXSA"/>
    <property type="match status" value="1"/>
</dbReference>
<dbReference type="PROSITE" id="PS00041">
    <property type="entry name" value="HTH_ARAC_FAMILY_1"/>
    <property type="match status" value="1"/>
</dbReference>
<keyword evidence="1" id="KW-0805">Transcription regulation</keyword>
<dbReference type="Pfam" id="PF12833">
    <property type="entry name" value="HTH_18"/>
    <property type="match status" value="1"/>
</dbReference>
<reference evidence="5 6" key="1">
    <citation type="submission" date="2021-05" db="EMBL/GenBank/DDBJ databases">
        <title>Comparative genomic studies on the polysaccharide-degrading batcterial strains of the Flammeovirga genus.</title>
        <authorList>
            <person name="Zewei F."/>
            <person name="Zheng Z."/>
            <person name="Yu L."/>
            <person name="Ruyue G."/>
            <person name="Yanhong M."/>
            <person name="Yuanyuan C."/>
            <person name="Jingyan G."/>
            <person name="Wenjun H."/>
        </authorList>
    </citation>
    <scope>NUCLEOTIDE SEQUENCE [LARGE SCALE GENOMIC DNA]</scope>
    <source>
        <strain evidence="5 6">NBRC:100898</strain>
    </source>
</reference>
<evidence type="ECO:0000313" key="5">
    <source>
        <dbReference type="EMBL" id="QWG02676.1"/>
    </source>
</evidence>
<gene>
    <name evidence="5" type="ORF">KMW28_03615</name>
</gene>
<sequence>MNHYNKEVSRIKDDVYSNQWQIDTVIGLKNYMDINFSEKLNLTLFSKIRFVSKYHLLRLFKKYYGLTPNQYLMDKRVEKAKEYIKKGMSVSDACYEVGFESLSSFSSLFKRKTGISPSEYQKSNFR</sequence>
<evidence type="ECO:0000256" key="2">
    <source>
        <dbReference type="ARBA" id="ARBA00023125"/>
    </source>
</evidence>
<keyword evidence="6" id="KW-1185">Reference proteome</keyword>
<accession>A0AAX1N5W3</accession>
<dbReference type="InterPro" id="IPR009057">
    <property type="entry name" value="Homeodomain-like_sf"/>
</dbReference>
<dbReference type="SUPFAM" id="SSF46689">
    <property type="entry name" value="Homeodomain-like"/>
    <property type="match status" value="2"/>
</dbReference>
<dbReference type="PROSITE" id="PS01124">
    <property type="entry name" value="HTH_ARAC_FAMILY_2"/>
    <property type="match status" value="1"/>
</dbReference>
<organism evidence="5 6">
    <name type="scientific">Flammeovirga yaeyamensis</name>
    <dbReference type="NCBI Taxonomy" id="367791"/>
    <lineage>
        <taxon>Bacteria</taxon>
        <taxon>Pseudomonadati</taxon>
        <taxon>Bacteroidota</taxon>
        <taxon>Cytophagia</taxon>
        <taxon>Cytophagales</taxon>
        <taxon>Flammeovirgaceae</taxon>
        <taxon>Flammeovirga</taxon>
    </lineage>
</organism>
<dbReference type="SMART" id="SM00342">
    <property type="entry name" value="HTH_ARAC"/>
    <property type="match status" value="1"/>
</dbReference>
<keyword evidence="3" id="KW-0804">Transcription</keyword>
<dbReference type="PRINTS" id="PR00032">
    <property type="entry name" value="HTHARAC"/>
</dbReference>
<dbReference type="Gene3D" id="1.10.10.60">
    <property type="entry name" value="Homeodomain-like"/>
    <property type="match status" value="2"/>
</dbReference>
<dbReference type="InterPro" id="IPR020449">
    <property type="entry name" value="Tscrpt_reg_AraC-type_HTH"/>
</dbReference>
<feature type="domain" description="HTH araC/xylS-type" evidence="4">
    <location>
        <begin position="26"/>
        <end position="123"/>
    </location>
</feature>
<evidence type="ECO:0000259" key="4">
    <source>
        <dbReference type="PROSITE" id="PS01124"/>
    </source>
</evidence>
<evidence type="ECO:0000256" key="3">
    <source>
        <dbReference type="ARBA" id="ARBA00023163"/>
    </source>
</evidence>
<dbReference type="RefSeq" id="WP_169666508.1">
    <property type="nucleotide sequence ID" value="NZ_CP076132.1"/>
</dbReference>
<dbReference type="KEGG" id="fya:KMW28_03615"/>
<evidence type="ECO:0000256" key="1">
    <source>
        <dbReference type="ARBA" id="ARBA00023015"/>
    </source>
</evidence>
<proteinExistence type="predicted"/>
<name>A0AAX1N5W3_9BACT</name>
<dbReference type="GO" id="GO:0043565">
    <property type="term" value="F:sequence-specific DNA binding"/>
    <property type="evidence" value="ECO:0007669"/>
    <property type="project" value="InterPro"/>
</dbReference>
<dbReference type="GO" id="GO:0003700">
    <property type="term" value="F:DNA-binding transcription factor activity"/>
    <property type="evidence" value="ECO:0007669"/>
    <property type="project" value="InterPro"/>
</dbReference>
<dbReference type="InterPro" id="IPR018060">
    <property type="entry name" value="HTH_AraC"/>
</dbReference>
<evidence type="ECO:0000313" key="6">
    <source>
        <dbReference type="Proteomes" id="UP000678679"/>
    </source>
</evidence>
<protein>
    <submittedName>
        <fullName evidence="5">Helix-turn-helix domain-containing protein</fullName>
    </submittedName>
</protein>